<dbReference type="Proteomes" id="UP000290439">
    <property type="component" value="Chromosome"/>
</dbReference>
<accession>A0A4U8WD87</accession>
<name>A0A4U8WD87_9NOCA</name>
<proteinExistence type="predicted"/>
<protein>
    <submittedName>
        <fullName evidence="1">Uncharacterized protein conserved in bacteria</fullName>
    </submittedName>
</protein>
<reference evidence="1 2" key="1">
    <citation type="submission" date="2019-02" db="EMBL/GenBank/DDBJ databases">
        <authorList>
            <consortium name="Pathogen Informatics"/>
        </authorList>
    </citation>
    <scope>NUCLEOTIDE SEQUENCE [LARGE SCALE GENOMIC DNA]</scope>
    <source>
        <strain evidence="1 2">3012STDY6756504</strain>
    </source>
</reference>
<sequence>MMTIDLYVSDPALTGERGHALAAHVLHTITAADSAPDAVMARAREFTHVLVHQPAAWATGGPSLSDAPRYLARVTVPGSWAGPGFGDGIIPLITDAIADFEGDPQRLRTDPHCVVQILGVREHNLGTTGRTTTATELTKMMTADYDSDADTRDIPEGYDVDPVCGMTLEIATAEFTLTHNGETRVFCAPVCRKVFAEEHART</sequence>
<gene>
    <name evidence="1" type="ORF">NCTC10797_03585</name>
</gene>
<dbReference type="EMBL" id="LR215973">
    <property type="protein sequence ID" value="VFA99798.1"/>
    <property type="molecule type" value="Genomic_DNA"/>
</dbReference>
<dbReference type="RefSeq" id="WP_130917881.1">
    <property type="nucleotide sequence ID" value="NZ_JARWOB010000029.1"/>
</dbReference>
<dbReference type="AlphaFoldDB" id="A0A4U8WD87"/>
<evidence type="ECO:0000313" key="2">
    <source>
        <dbReference type="Proteomes" id="UP000290439"/>
    </source>
</evidence>
<evidence type="ECO:0000313" key="1">
    <source>
        <dbReference type="EMBL" id="VFA99798.1"/>
    </source>
</evidence>
<organism evidence="1 2">
    <name type="scientific">Nocardia cyriacigeorgica</name>
    <dbReference type="NCBI Taxonomy" id="135487"/>
    <lineage>
        <taxon>Bacteria</taxon>
        <taxon>Bacillati</taxon>
        <taxon>Actinomycetota</taxon>
        <taxon>Actinomycetes</taxon>
        <taxon>Mycobacteriales</taxon>
        <taxon>Nocardiaceae</taxon>
        <taxon>Nocardia</taxon>
    </lineage>
</organism>